<keyword evidence="3" id="KW-1185">Reference proteome</keyword>
<dbReference type="EMBL" id="JBHSON010000042">
    <property type="protein sequence ID" value="MFC5749446.1"/>
    <property type="molecule type" value="Genomic_DNA"/>
</dbReference>
<dbReference type="InterPro" id="IPR007278">
    <property type="entry name" value="DUF397"/>
</dbReference>
<proteinExistence type="predicted"/>
<feature type="domain" description="DUF397" evidence="1">
    <location>
        <begin position="13"/>
        <end position="66"/>
    </location>
</feature>
<gene>
    <name evidence="2" type="ORF">ACFPZN_27820</name>
</gene>
<dbReference type="Proteomes" id="UP001596074">
    <property type="component" value="Unassembled WGS sequence"/>
</dbReference>
<sequence length="73" mass="8044">MGEVRGTGPRVIEWRKSSRSGGLNDDACVELAALAGEVWVRDSKDPDGGWLELDRVTFARLLGRVKCTELGRE</sequence>
<evidence type="ECO:0000313" key="3">
    <source>
        <dbReference type="Proteomes" id="UP001596074"/>
    </source>
</evidence>
<dbReference type="RefSeq" id="WP_378285170.1">
    <property type="nucleotide sequence ID" value="NZ_JBHSON010000042.1"/>
</dbReference>
<evidence type="ECO:0000313" key="2">
    <source>
        <dbReference type="EMBL" id="MFC5749446.1"/>
    </source>
</evidence>
<reference evidence="3" key="1">
    <citation type="journal article" date="2019" name="Int. J. Syst. Evol. Microbiol.">
        <title>The Global Catalogue of Microorganisms (GCM) 10K type strain sequencing project: providing services to taxonomists for standard genome sequencing and annotation.</title>
        <authorList>
            <consortium name="The Broad Institute Genomics Platform"/>
            <consortium name="The Broad Institute Genome Sequencing Center for Infectious Disease"/>
            <person name="Wu L."/>
            <person name="Ma J."/>
        </authorList>
    </citation>
    <scope>NUCLEOTIDE SEQUENCE [LARGE SCALE GENOMIC DNA]</scope>
    <source>
        <strain evidence="3">KCTC 42087</strain>
    </source>
</reference>
<protein>
    <submittedName>
        <fullName evidence="2">DUF397 domain-containing protein</fullName>
    </submittedName>
</protein>
<organism evidence="2 3">
    <name type="scientific">Actinomadura rugatobispora</name>
    <dbReference type="NCBI Taxonomy" id="1994"/>
    <lineage>
        <taxon>Bacteria</taxon>
        <taxon>Bacillati</taxon>
        <taxon>Actinomycetota</taxon>
        <taxon>Actinomycetes</taxon>
        <taxon>Streptosporangiales</taxon>
        <taxon>Thermomonosporaceae</taxon>
        <taxon>Actinomadura</taxon>
    </lineage>
</organism>
<name>A0ABW1A1Y4_9ACTN</name>
<dbReference type="Pfam" id="PF04149">
    <property type="entry name" value="DUF397"/>
    <property type="match status" value="1"/>
</dbReference>
<evidence type="ECO:0000259" key="1">
    <source>
        <dbReference type="Pfam" id="PF04149"/>
    </source>
</evidence>
<comment type="caution">
    <text evidence="2">The sequence shown here is derived from an EMBL/GenBank/DDBJ whole genome shotgun (WGS) entry which is preliminary data.</text>
</comment>
<accession>A0ABW1A1Y4</accession>